<keyword evidence="6 17" id="KW-0561">Oxygen transport</keyword>
<comment type="catalytic activity">
    <reaction evidence="15 17">
        <text>2 nitric oxide + NADH + 2 O2 = 2 nitrate + NAD(+) + H(+)</text>
        <dbReference type="Rhea" id="RHEA:19469"/>
        <dbReference type="ChEBI" id="CHEBI:15378"/>
        <dbReference type="ChEBI" id="CHEBI:15379"/>
        <dbReference type="ChEBI" id="CHEBI:16480"/>
        <dbReference type="ChEBI" id="CHEBI:17632"/>
        <dbReference type="ChEBI" id="CHEBI:57540"/>
        <dbReference type="ChEBI" id="CHEBI:57945"/>
        <dbReference type="EC" id="1.14.12.17"/>
    </reaction>
</comment>
<dbReference type="GO" id="GO:0046210">
    <property type="term" value="P:nitric oxide catabolic process"/>
    <property type="evidence" value="ECO:0007669"/>
    <property type="project" value="TreeGrafter"/>
</dbReference>
<name>A0A1J4QI65_9GAMM</name>
<evidence type="ECO:0000256" key="11">
    <source>
        <dbReference type="ARBA" id="ARBA00023002"/>
    </source>
</evidence>
<reference evidence="20 21" key="1">
    <citation type="submission" date="2016-07" db="EMBL/GenBank/DDBJ databases">
        <title>Draft Genome Sequence of Oceanisphaera psychrotolerans, isolated from coastal sediment samples.</title>
        <authorList>
            <person name="Zhuo S."/>
            <person name="Ruan Z."/>
        </authorList>
    </citation>
    <scope>NUCLEOTIDE SEQUENCE [LARGE SCALE GENOMIC DNA]</scope>
    <source>
        <strain evidence="20 21">LAM-WHM-ZC</strain>
    </source>
</reference>
<dbReference type="PANTHER" id="PTHR43396:SF3">
    <property type="entry name" value="FLAVOHEMOPROTEIN"/>
    <property type="match status" value="1"/>
</dbReference>
<dbReference type="FunFam" id="2.40.30.10:FF:000034">
    <property type="entry name" value="Flavohemoprotein"/>
    <property type="match status" value="1"/>
</dbReference>
<feature type="binding site" evidence="17">
    <location>
        <begin position="391"/>
        <end position="394"/>
    </location>
    <ligand>
        <name>FAD</name>
        <dbReference type="ChEBI" id="CHEBI:57692"/>
    </ligand>
</feature>
<dbReference type="CDD" id="cd06184">
    <property type="entry name" value="flavohem_like_fad_nad_binding"/>
    <property type="match status" value="1"/>
</dbReference>
<evidence type="ECO:0000256" key="4">
    <source>
        <dbReference type="ARBA" id="ARBA00022575"/>
    </source>
</evidence>
<dbReference type="GO" id="GO:0020037">
    <property type="term" value="F:heme binding"/>
    <property type="evidence" value="ECO:0007669"/>
    <property type="project" value="InterPro"/>
</dbReference>
<keyword evidence="8 17" id="KW-0479">Metal-binding</keyword>
<evidence type="ECO:0000256" key="12">
    <source>
        <dbReference type="ARBA" id="ARBA00023004"/>
    </source>
</evidence>
<feature type="site" description="Influences the redox potential of the prosthetic heme and FAD groups" evidence="17">
    <location>
        <position position="84"/>
    </location>
</feature>
<dbReference type="PRINTS" id="PR00371">
    <property type="entry name" value="FPNCR"/>
</dbReference>
<evidence type="ECO:0000256" key="10">
    <source>
        <dbReference type="ARBA" id="ARBA00022857"/>
    </source>
</evidence>
<dbReference type="HAMAP" id="MF_01252">
    <property type="entry name" value="Hmp"/>
    <property type="match status" value="1"/>
</dbReference>
<evidence type="ECO:0000256" key="5">
    <source>
        <dbReference type="ARBA" id="ARBA00022617"/>
    </source>
</evidence>
<comment type="caution">
    <text evidence="20">The sequence shown here is derived from an EMBL/GenBank/DDBJ whole genome shotgun (WGS) entry which is preliminary data.</text>
</comment>
<dbReference type="Gene3D" id="2.40.30.10">
    <property type="entry name" value="Translation factors"/>
    <property type="match status" value="1"/>
</dbReference>
<evidence type="ECO:0000256" key="3">
    <source>
        <dbReference type="ARBA" id="ARBA00022448"/>
    </source>
</evidence>
<feature type="domain" description="Globin" evidence="18">
    <location>
        <begin position="1"/>
        <end position="138"/>
    </location>
</feature>
<dbReference type="InterPro" id="IPR000971">
    <property type="entry name" value="Globin"/>
</dbReference>
<keyword evidence="9 17" id="KW-0274">FAD</keyword>
<feature type="domain" description="FAD-binding FR-type" evidence="19">
    <location>
        <begin position="152"/>
        <end position="257"/>
    </location>
</feature>
<dbReference type="RefSeq" id="WP_071471948.1">
    <property type="nucleotide sequence ID" value="NZ_MDKE01000011.1"/>
</dbReference>
<proteinExistence type="inferred from homology"/>
<keyword evidence="12 17" id="KW-0408">Iron</keyword>
<feature type="binding site" description="proximal binding residue" evidence="17">
    <location>
        <position position="85"/>
    </location>
    <ligand>
        <name>heme b</name>
        <dbReference type="ChEBI" id="CHEBI:60344"/>
    </ligand>
    <ligandPart>
        <name>Fe</name>
        <dbReference type="ChEBI" id="CHEBI:18248"/>
    </ligandPart>
</feature>
<dbReference type="FunFam" id="1.10.490.10:FF:000003">
    <property type="entry name" value="Flavohemoprotein"/>
    <property type="match status" value="1"/>
</dbReference>
<evidence type="ECO:0000256" key="7">
    <source>
        <dbReference type="ARBA" id="ARBA00022630"/>
    </source>
</evidence>
<dbReference type="InterPro" id="IPR017927">
    <property type="entry name" value="FAD-bd_FR_type"/>
</dbReference>
<evidence type="ECO:0000313" key="21">
    <source>
        <dbReference type="Proteomes" id="UP000243073"/>
    </source>
</evidence>
<dbReference type="InterPro" id="IPR001709">
    <property type="entry name" value="Flavoprot_Pyr_Nucl_cyt_Rdtase"/>
</dbReference>
<gene>
    <name evidence="17" type="primary">hmp</name>
    <name evidence="20" type="ORF">BFR47_00225</name>
</gene>
<dbReference type="Gene3D" id="1.10.490.10">
    <property type="entry name" value="Globins"/>
    <property type="match status" value="1"/>
</dbReference>
<keyword evidence="3 17" id="KW-0813">Transport</keyword>
<evidence type="ECO:0000256" key="9">
    <source>
        <dbReference type="ARBA" id="ARBA00022827"/>
    </source>
</evidence>
<keyword evidence="10 17" id="KW-0521">NADP</keyword>
<evidence type="ECO:0000256" key="15">
    <source>
        <dbReference type="ARBA" id="ARBA00048649"/>
    </source>
</evidence>
<keyword evidence="20" id="KW-0223">Dioxygenase</keyword>
<dbReference type="GO" id="GO:0046872">
    <property type="term" value="F:metal ion binding"/>
    <property type="evidence" value="ECO:0007669"/>
    <property type="project" value="UniProtKB-KW"/>
</dbReference>
<dbReference type="GO" id="GO:0008941">
    <property type="term" value="F:nitric oxide dioxygenase NAD(P)H activity"/>
    <property type="evidence" value="ECO:0007669"/>
    <property type="project" value="UniProtKB-UniRule"/>
</dbReference>
<dbReference type="EC" id="1.14.12.17" evidence="17"/>
<evidence type="ECO:0000313" key="20">
    <source>
        <dbReference type="EMBL" id="OIN12173.1"/>
    </source>
</evidence>
<dbReference type="GO" id="GO:0005344">
    <property type="term" value="F:oxygen carrier activity"/>
    <property type="evidence" value="ECO:0007669"/>
    <property type="project" value="UniProtKB-UniRule"/>
</dbReference>
<evidence type="ECO:0000256" key="14">
    <source>
        <dbReference type="ARBA" id="ARBA00025094"/>
    </source>
</evidence>
<dbReference type="SUPFAM" id="SSF46458">
    <property type="entry name" value="Globin-like"/>
    <property type="match status" value="1"/>
</dbReference>
<comment type="cofactor">
    <cofactor evidence="17">
        <name>heme b</name>
        <dbReference type="ChEBI" id="CHEBI:60344"/>
    </cofactor>
    <text evidence="17">Binds 1 heme b (iron(II)-protoporphyrin IX) group per subunit.</text>
</comment>
<evidence type="ECO:0000256" key="8">
    <source>
        <dbReference type="ARBA" id="ARBA00022723"/>
    </source>
</evidence>
<dbReference type="STRING" id="1414654.BFR47_00225"/>
<dbReference type="InterPro" id="IPR023950">
    <property type="entry name" value="Hmp"/>
</dbReference>
<dbReference type="InterPro" id="IPR009050">
    <property type="entry name" value="Globin-like_sf"/>
</dbReference>
<keyword evidence="5 17" id="KW-0349">Heme</keyword>
<feature type="active site" description="Charge relay system" evidence="17">
    <location>
        <position position="137"/>
    </location>
</feature>
<dbReference type="PRINTS" id="PR00410">
    <property type="entry name" value="PHEHYDRXLASE"/>
</dbReference>
<evidence type="ECO:0000259" key="19">
    <source>
        <dbReference type="PROSITE" id="PS51384"/>
    </source>
</evidence>
<dbReference type="Gene3D" id="3.40.50.80">
    <property type="entry name" value="Nucleotide-binding domain of ferredoxin-NADP reductase (FNR) module"/>
    <property type="match status" value="1"/>
</dbReference>
<keyword evidence="11 17" id="KW-0560">Oxidoreductase</keyword>
<keyword evidence="13 17" id="KW-0520">NAD</keyword>
<feature type="active site" description="Charge relay system" evidence="17">
    <location>
        <position position="95"/>
    </location>
</feature>
<organism evidence="20 21">
    <name type="scientific">Oceanisphaera psychrotolerans</name>
    <dbReference type="NCBI Taxonomy" id="1414654"/>
    <lineage>
        <taxon>Bacteria</taxon>
        <taxon>Pseudomonadati</taxon>
        <taxon>Pseudomonadota</taxon>
        <taxon>Gammaproteobacteria</taxon>
        <taxon>Aeromonadales</taxon>
        <taxon>Aeromonadaceae</taxon>
        <taxon>Oceanisphaera</taxon>
    </lineage>
</organism>
<dbReference type="NCBIfam" id="NF009805">
    <property type="entry name" value="PRK13289.1"/>
    <property type="match status" value="1"/>
</dbReference>
<keyword evidence="4 17" id="KW-0216">Detoxification</keyword>
<evidence type="ECO:0000256" key="6">
    <source>
        <dbReference type="ARBA" id="ARBA00022621"/>
    </source>
</evidence>
<dbReference type="OrthoDB" id="9801223at2"/>
<comment type="similarity">
    <text evidence="2 17">Belongs to the globin family. Two-domain flavohemoproteins subfamily.</text>
</comment>
<dbReference type="InterPro" id="IPR008333">
    <property type="entry name" value="Cbr1-like_FAD-bd_dom"/>
</dbReference>
<dbReference type="InterPro" id="IPR012292">
    <property type="entry name" value="Globin/Proto"/>
</dbReference>
<feature type="region of interest" description="Reductase" evidence="17">
    <location>
        <begin position="149"/>
        <end position="398"/>
    </location>
</feature>
<accession>A0A1J4QI65</accession>
<comment type="function">
    <text evidence="14 17">Is involved in NO detoxification in an aerobic process, termed nitric oxide dioxygenase (NOD) reaction that utilizes O(2) and NAD(P)H to convert NO to nitrate, which protects the bacterium from various noxious nitrogen compounds. Therefore, plays a central role in the inducible response to nitrosative stress.</text>
</comment>
<dbReference type="InterPro" id="IPR001433">
    <property type="entry name" value="OxRdtase_FAD/NAD-bd"/>
</dbReference>
<feature type="binding site" evidence="17">
    <location>
        <begin position="206"/>
        <end position="209"/>
    </location>
    <ligand>
        <name>FAD</name>
        <dbReference type="ChEBI" id="CHEBI:57692"/>
    </ligand>
</feature>
<sequence length="398" mass="44440">MLDSRTIEIVKSTVPLLESANTALTEHFYQRMFRHNPELKDVFNLSHQASGRQPAALFSAVLAYAKNIDNPAVLSAAIERIAHKHTGFAIQPEQYDIVGHHLLETIRELAPDAATPEVIDAWAQAYGALAGIFIGREEQLYQQSEQKDGGWRGHRTFVVKEKRIESEQITSFLLVPEDGGAVADYLPGQYLNLHLSSPELEHKEYRQYSLCQAANGREYRIAVKREPGGVASSFLHDLVQVGDRLQALPPAGDFFMDVSPETPVVLLSGGVGLTPMRAMLDQLLKQEHQAAIHWLHACDNGAQHAFKDDIRQRRQAHANLNTHVWYRTPTAGDRPAEDYHAEGLMDLNQVKDAIALNGAHYYFCGPLPFMAMVKNTLSGWGIAEAQLHYEVFGPHQNL</sequence>
<dbReference type="InterPro" id="IPR017938">
    <property type="entry name" value="Riboflavin_synthase-like_b-brl"/>
</dbReference>
<comment type="catalytic activity">
    <reaction evidence="16 17">
        <text>2 nitric oxide + NADPH + 2 O2 = 2 nitrate + NADP(+) + H(+)</text>
        <dbReference type="Rhea" id="RHEA:19465"/>
        <dbReference type="ChEBI" id="CHEBI:15378"/>
        <dbReference type="ChEBI" id="CHEBI:15379"/>
        <dbReference type="ChEBI" id="CHEBI:16480"/>
        <dbReference type="ChEBI" id="CHEBI:17632"/>
        <dbReference type="ChEBI" id="CHEBI:57783"/>
        <dbReference type="ChEBI" id="CHEBI:58349"/>
        <dbReference type="EC" id="1.14.12.17"/>
    </reaction>
</comment>
<dbReference type="FunFam" id="3.40.50.80:FF:000010">
    <property type="entry name" value="Flavohemoprotein"/>
    <property type="match status" value="1"/>
</dbReference>
<evidence type="ECO:0000259" key="18">
    <source>
        <dbReference type="PROSITE" id="PS01033"/>
    </source>
</evidence>
<dbReference type="SUPFAM" id="SSF63380">
    <property type="entry name" value="Riboflavin synthase domain-like"/>
    <property type="match status" value="1"/>
</dbReference>
<dbReference type="PROSITE" id="PS01033">
    <property type="entry name" value="GLOBIN"/>
    <property type="match status" value="1"/>
</dbReference>
<dbReference type="AlphaFoldDB" id="A0A1J4QI65"/>
<comment type="similarity">
    <text evidence="1 17">In the C-terminal section; belongs to the flavoprotein pyridine nucleotide cytochrome reductase family.</text>
</comment>
<comment type="domain">
    <text evidence="17">Consists of two distinct domains; an N-terminal heme-containing oxygen-binding domain and a C-terminal reductase domain with binding sites for FAD and NAD(P)H.</text>
</comment>
<comment type="cofactor">
    <cofactor evidence="17">
        <name>FAD</name>
        <dbReference type="ChEBI" id="CHEBI:57692"/>
    </cofactor>
    <text evidence="17">Binds 1 FAD per subunit.</text>
</comment>
<evidence type="ECO:0000256" key="13">
    <source>
        <dbReference type="ARBA" id="ARBA00023027"/>
    </source>
</evidence>
<dbReference type="Pfam" id="PF00042">
    <property type="entry name" value="Globin"/>
    <property type="match status" value="1"/>
</dbReference>
<evidence type="ECO:0000256" key="1">
    <source>
        <dbReference type="ARBA" id="ARBA00006401"/>
    </source>
</evidence>
<feature type="binding site" evidence="17">
    <location>
        <begin position="270"/>
        <end position="275"/>
    </location>
    <ligand>
        <name>NADP(+)</name>
        <dbReference type="ChEBI" id="CHEBI:58349"/>
    </ligand>
</feature>
<feature type="binding site" evidence="17">
    <location>
        <position position="190"/>
    </location>
    <ligand>
        <name>FAD</name>
        <dbReference type="ChEBI" id="CHEBI:57692"/>
    </ligand>
</feature>
<dbReference type="GO" id="GO:0071949">
    <property type="term" value="F:FAD binding"/>
    <property type="evidence" value="ECO:0007669"/>
    <property type="project" value="InterPro"/>
</dbReference>
<dbReference type="Proteomes" id="UP000243073">
    <property type="component" value="Unassembled WGS sequence"/>
</dbReference>
<dbReference type="GO" id="GO:0009636">
    <property type="term" value="P:response to toxic substance"/>
    <property type="evidence" value="ECO:0007669"/>
    <property type="project" value="UniProtKB-KW"/>
</dbReference>
<dbReference type="GO" id="GO:0019825">
    <property type="term" value="F:oxygen binding"/>
    <property type="evidence" value="ECO:0007669"/>
    <property type="project" value="InterPro"/>
</dbReference>
<dbReference type="EMBL" id="MDKE01000011">
    <property type="protein sequence ID" value="OIN12173.1"/>
    <property type="molecule type" value="Genomic_DNA"/>
</dbReference>
<dbReference type="Pfam" id="PF00175">
    <property type="entry name" value="NAD_binding_1"/>
    <property type="match status" value="1"/>
</dbReference>
<dbReference type="PROSITE" id="PS51384">
    <property type="entry name" value="FAD_FR"/>
    <property type="match status" value="1"/>
</dbReference>
<evidence type="ECO:0000256" key="16">
    <source>
        <dbReference type="ARBA" id="ARBA00049433"/>
    </source>
</evidence>
<dbReference type="InterPro" id="IPR039261">
    <property type="entry name" value="FNR_nucleotide-bd"/>
</dbReference>
<dbReference type="GO" id="GO:0071500">
    <property type="term" value="P:cellular response to nitrosative stress"/>
    <property type="evidence" value="ECO:0007669"/>
    <property type="project" value="TreeGrafter"/>
</dbReference>
<feature type="site" description="Involved in heme-bound ligand stabilization and O-O bond activation" evidence="17">
    <location>
        <position position="29"/>
    </location>
</feature>
<protein>
    <recommendedName>
        <fullName evidence="17">Flavohemoprotein</fullName>
    </recommendedName>
    <alternativeName>
        <fullName evidence="17">Flavohemoglobin</fullName>
    </alternativeName>
    <alternativeName>
        <fullName evidence="17">Hemoglobin-like protein</fullName>
    </alternativeName>
    <alternativeName>
        <fullName evidence="17">Nitric oxide dioxygenase</fullName>
        <shortName evidence="17">NO oxygenase</shortName>
        <shortName evidence="17">NOD</shortName>
        <ecNumber evidence="17">1.14.12.17</ecNumber>
    </alternativeName>
</protein>
<dbReference type="CDD" id="cd08922">
    <property type="entry name" value="FHb-globin"/>
    <property type="match status" value="1"/>
</dbReference>
<keyword evidence="7 17" id="KW-0285">Flavoprotein</keyword>
<dbReference type="PANTHER" id="PTHR43396">
    <property type="entry name" value="FLAVOHEMOPROTEIN"/>
    <property type="match status" value="1"/>
</dbReference>
<evidence type="ECO:0000256" key="2">
    <source>
        <dbReference type="ARBA" id="ARBA00008414"/>
    </source>
</evidence>
<dbReference type="SUPFAM" id="SSF52343">
    <property type="entry name" value="Ferredoxin reductase-like, C-terminal NADP-linked domain"/>
    <property type="match status" value="1"/>
</dbReference>
<keyword evidence="21" id="KW-1185">Reference proteome</keyword>
<dbReference type="Pfam" id="PF00970">
    <property type="entry name" value="FAD_binding_6"/>
    <property type="match status" value="1"/>
</dbReference>
<evidence type="ECO:0000256" key="17">
    <source>
        <dbReference type="HAMAP-Rule" id="MF_01252"/>
    </source>
</evidence>
<feature type="site" description="Influences the redox potential of the prosthetic heme and FAD groups" evidence="17">
    <location>
        <position position="390"/>
    </location>
</feature>